<feature type="chain" id="PRO_5042820437" evidence="2">
    <location>
        <begin position="23"/>
        <end position="154"/>
    </location>
</feature>
<dbReference type="Proteomes" id="UP001304243">
    <property type="component" value="Unassembled WGS sequence"/>
</dbReference>
<dbReference type="GeneID" id="89957025"/>
<evidence type="ECO:0000313" key="3">
    <source>
        <dbReference type="EMBL" id="KAK4512096.1"/>
    </source>
</evidence>
<keyword evidence="4" id="KW-1185">Reference proteome</keyword>
<reference evidence="3 4" key="1">
    <citation type="submission" date="2022-11" db="EMBL/GenBank/DDBJ databases">
        <title>Mucor velutinosus strain NIH1002 WGS.</title>
        <authorList>
            <person name="Subramanian P."/>
            <person name="Mullikin J.C."/>
            <person name="Segre J.A."/>
            <person name="Zelazny A.M."/>
        </authorList>
    </citation>
    <scope>NUCLEOTIDE SEQUENCE [LARGE SCALE GENOMIC DNA]</scope>
    <source>
        <strain evidence="3 4">NIH1002</strain>
    </source>
</reference>
<accession>A0AAN7DCE0</accession>
<dbReference type="EMBL" id="JASEJX010000024">
    <property type="protein sequence ID" value="KAK4512096.1"/>
    <property type="molecule type" value="Genomic_DNA"/>
</dbReference>
<evidence type="ECO:0000256" key="1">
    <source>
        <dbReference type="SAM" id="MobiDB-lite"/>
    </source>
</evidence>
<organism evidence="3 4">
    <name type="scientific">Mucor velutinosus</name>
    <dbReference type="NCBI Taxonomy" id="708070"/>
    <lineage>
        <taxon>Eukaryota</taxon>
        <taxon>Fungi</taxon>
        <taxon>Fungi incertae sedis</taxon>
        <taxon>Mucoromycota</taxon>
        <taxon>Mucoromycotina</taxon>
        <taxon>Mucoromycetes</taxon>
        <taxon>Mucorales</taxon>
        <taxon>Mucorineae</taxon>
        <taxon>Mucoraceae</taxon>
        <taxon>Mucor</taxon>
    </lineage>
</organism>
<evidence type="ECO:0000313" key="4">
    <source>
        <dbReference type="Proteomes" id="UP001304243"/>
    </source>
</evidence>
<sequence>MRFTTSTTFLVLFFAILSVGFASKIMDSDSIRDGLTQNYLVRRADDSATNGHGQGSASSSAQVSTATDASATASTSSEKGKMSSSTAETGATATAVTTTKKKNSSSFASPEILQTGTLFYVGVSVTTLLWITGKAIDVQTNRQERYAESLVHSI</sequence>
<feature type="signal peptide" evidence="2">
    <location>
        <begin position="1"/>
        <end position="22"/>
    </location>
</feature>
<dbReference type="RefSeq" id="XP_064678762.1">
    <property type="nucleotide sequence ID" value="XM_064832503.1"/>
</dbReference>
<proteinExistence type="predicted"/>
<gene>
    <name evidence="3" type="ORF">ATC70_013339</name>
</gene>
<feature type="region of interest" description="Disordered" evidence="1">
    <location>
        <begin position="46"/>
        <end position="95"/>
    </location>
</feature>
<name>A0AAN7DCE0_9FUNG</name>
<protein>
    <submittedName>
        <fullName evidence="3">Uncharacterized protein</fullName>
    </submittedName>
</protein>
<feature type="compositionally biased region" description="Low complexity" evidence="1">
    <location>
        <begin position="56"/>
        <end position="95"/>
    </location>
</feature>
<dbReference type="AlphaFoldDB" id="A0AAN7DCE0"/>
<keyword evidence="2" id="KW-0732">Signal</keyword>
<evidence type="ECO:0000256" key="2">
    <source>
        <dbReference type="SAM" id="SignalP"/>
    </source>
</evidence>
<comment type="caution">
    <text evidence="3">The sequence shown here is derived from an EMBL/GenBank/DDBJ whole genome shotgun (WGS) entry which is preliminary data.</text>
</comment>